<evidence type="ECO:0000313" key="3">
    <source>
        <dbReference type="Proteomes" id="UP001322664"/>
    </source>
</evidence>
<dbReference type="Gene3D" id="3.40.50.300">
    <property type="entry name" value="P-loop containing nucleotide triphosphate hydrolases"/>
    <property type="match status" value="2"/>
</dbReference>
<name>A0ABZ0RTJ0_9BACI</name>
<dbReference type="InterPro" id="IPR011545">
    <property type="entry name" value="DEAD/DEAH_box_helicase_dom"/>
</dbReference>
<feature type="domain" description="Helicase ATP-binding" evidence="1">
    <location>
        <begin position="11"/>
        <end position="160"/>
    </location>
</feature>
<dbReference type="InterPro" id="IPR014001">
    <property type="entry name" value="Helicase_ATP-bd"/>
</dbReference>
<reference evidence="2 3" key="1">
    <citation type="submission" date="2023-09" db="EMBL/GenBank/DDBJ databases">
        <authorList>
            <person name="Page C.A."/>
            <person name="Perez-Diaz I.M."/>
        </authorList>
    </citation>
    <scope>NUCLEOTIDE SEQUENCE [LARGE SCALE GENOMIC DNA]</scope>
    <source>
        <strain evidence="2 3">Ll15</strain>
    </source>
</reference>
<dbReference type="Pfam" id="PF00270">
    <property type="entry name" value="DEAD"/>
    <property type="match status" value="1"/>
</dbReference>
<keyword evidence="3" id="KW-1185">Reference proteome</keyword>
<dbReference type="Proteomes" id="UP001322664">
    <property type="component" value="Chromosome"/>
</dbReference>
<sequence>MKVTDFIGNKYKSWSAGDMVSIASGTGSGKSYFVQNVLAEYAKQNGELILYLVPRKKLKEQIEAKLKKEGITNITVKMYQTVEAKCNNHGNNNGWLEVYKYIVCDESHYFTNDANFNDYTDMSLKHLLSTSHAITLFLSATGETLLNYVKRFYKERKLIKYPDEYPLSQDYGFVGNLSAYQSDEQLYKAMDWLLKNNYKTMVFIQSDRRAYQLFKKYEQHATFVCGVNSDYVEFVDNEKVDTIVNEERFETLFLIATSALDVGVNIVDLDVQHIIIDMLDTDTFLQCLGRKRLSDEVEEKVRLLFKNYSNIQLGGYISKEAERVKSGKLFYGTVKSTKGKHTKLSDIFYIDSSGNVKVNNMKYVKAAVNLISYQKYVQKPNGYLEEIKSLMDYQEKIYIRDYLEDKNAKLAILEENIDNKFSSEEAKELLEKLFLKNSKTKKVIKSISTANREMVILGYPYEFIESKEYIIDSNGQKKQRRIYTLHRVRQNSL</sequence>
<dbReference type="PROSITE" id="PS51192">
    <property type="entry name" value="HELICASE_ATP_BIND_1"/>
    <property type="match status" value="1"/>
</dbReference>
<accession>A0ABZ0RTJ0</accession>
<protein>
    <recommendedName>
        <fullName evidence="1">Helicase ATP-binding domain-containing protein</fullName>
    </recommendedName>
</protein>
<dbReference type="SUPFAM" id="SSF52540">
    <property type="entry name" value="P-loop containing nucleoside triphosphate hydrolases"/>
    <property type="match status" value="1"/>
</dbReference>
<dbReference type="RefSeq" id="WP_319835906.1">
    <property type="nucleotide sequence ID" value="NZ_CP137624.1"/>
</dbReference>
<dbReference type="EMBL" id="CP137624">
    <property type="protein sequence ID" value="WPK10739.1"/>
    <property type="molecule type" value="Genomic_DNA"/>
</dbReference>
<evidence type="ECO:0000313" key="2">
    <source>
        <dbReference type="EMBL" id="WPK10739.1"/>
    </source>
</evidence>
<evidence type="ECO:0000259" key="1">
    <source>
        <dbReference type="PROSITE" id="PS51192"/>
    </source>
</evidence>
<proteinExistence type="predicted"/>
<dbReference type="SMART" id="SM00487">
    <property type="entry name" value="DEXDc"/>
    <property type="match status" value="1"/>
</dbReference>
<gene>
    <name evidence="2" type="ORF">R6U77_12700</name>
</gene>
<dbReference type="InterPro" id="IPR027417">
    <property type="entry name" value="P-loop_NTPase"/>
</dbReference>
<organism evidence="2 3">
    <name type="scientific">Lysinibacillus louembei</name>
    <dbReference type="NCBI Taxonomy" id="1470088"/>
    <lineage>
        <taxon>Bacteria</taxon>
        <taxon>Bacillati</taxon>
        <taxon>Bacillota</taxon>
        <taxon>Bacilli</taxon>
        <taxon>Bacillales</taxon>
        <taxon>Bacillaceae</taxon>
        <taxon>Lysinibacillus</taxon>
    </lineage>
</organism>